<dbReference type="SUPFAM" id="SSF53335">
    <property type="entry name" value="S-adenosyl-L-methionine-dependent methyltransferases"/>
    <property type="match status" value="1"/>
</dbReference>
<comment type="caution">
    <text evidence="2">The sequence shown here is derived from an EMBL/GenBank/DDBJ whole genome shotgun (WGS) entry which is preliminary data.</text>
</comment>
<evidence type="ECO:0000259" key="1">
    <source>
        <dbReference type="Pfam" id="PF05175"/>
    </source>
</evidence>
<accession>A0A1F5E6Z0</accession>
<dbReference type="Gene3D" id="3.40.50.150">
    <property type="entry name" value="Vaccinia Virus protein VP39"/>
    <property type="match status" value="1"/>
</dbReference>
<reference evidence="2 3" key="1">
    <citation type="journal article" date="2016" name="Nat. Commun.">
        <title>Thousands of microbial genomes shed light on interconnected biogeochemical processes in an aquifer system.</title>
        <authorList>
            <person name="Anantharaman K."/>
            <person name="Brown C.T."/>
            <person name="Hug L.A."/>
            <person name="Sharon I."/>
            <person name="Castelle C.J."/>
            <person name="Probst A.J."/>
            <person name="Thomas B.C."/>
            <person name="Singh A."/>
            <person name="Wilkins M.J."/>
            <person name="Karaoz U."/>
            <person name="Brodie E.L."/>
            <person name="Williams K.H."/>
            <person name="Hubbard S.S."/>
            <person name="Banfield J.F."/>
        </authorList>
    </citation>
    <scope>NUCLEOTIDE SEQUENCE [LARGE SCALE GENOMIC DNA]</scope>
</reference>
<sequence>MPSKEVFMAEAREAVLAQFLKGGCAIVPQGETVFCIVGPGGRPVGQLALRPATVEYAPADGQGVFFANRPCDGAKPKVIGLADRLDSLPVDLGAMAETVFTAGFAPTIKPSNIVGTNFPVGQNIELLDSLGEVNSLGGLLKQIFGERQKLLVLDIASGFGEFPLELAQKKDELGVEKVIVSDVNPELMQANASALAAVGVEIRKIDVNKAELDGPVDVITLNAPYMGGKDSFVGAAVNFALENLASPGVFILQPHPWDPIPNDCFPKEYPVVQLGGLIGLPSTVCTKEGVGKGGKLKGKSQPYILVKKS</sequence>
<proteinExistence type="predicted"/>
<name>A0A1F5E6Z0_9BACT</name>
<organism evidence="2 3">
    <name type="scientific">Candidatus Beckwithbacteria bacterium RBG_13_42_9</name>
    <dbReference type="NCBI Taxonomy" id="1797457"/>
    <lineage>
        <taxon>Bacteria</taxon>
        <taxon>Candidatus Beckwithiibacteriota</taxon>
    </lineage>
</organism>
<gene>
    <name evidence="2" type="ORF">A2160_05310</name>
</gene>
<dbReference type="Proteomes" id="UP000177006">
    <property type="component" value="Unassembled WGS sequence"/>
</dbReference>
<protein>
    <recommendedName>
        <fullName evidence="1">Methyltransferase small domain-containing protein</fullName>
    </recommendedName>
</protein>
<dbReference type="Pfam" id="PF05175">
    <property type="entry name" value="MTS"/>
    <property type="match status" value="1"/>
</dbReference>
<dbReference type="EMBL" id="MEZK01000013">
    <property type="protein sequence ID" value="OGD63034.1"/>
    <property type="molecule type" value="Genomic_DNA"/>
</dbReference>
<evidence type="ECO:0000313" key="3">
    <source>
        <dbReference type="Proteomes" id="UP000177006"/>
    </source>
</evidence>
<dbReference type="InterPro" id="IPR029063">
    <property type="entry name" value="SAM-dependent_MTases_sf"/>
</dbReference>
<dbReference type="InterPro" id="IPR007848">
    <property type="entry name" value="Small_mtfrase_dom"/>
</dbReference>
<dbReference type="CDD" id="cd02440">
    <property type="entry name" value="AdoMet_MTases"/>
    <property type="match status" value="1"/>
</dbReference>
<evidence type="ECO:0000313" key="2">
    <source>
        <dbReference type="EMBL" id="OGD63034.1"/>
    </source>
</evidence>
<feature type="domain" description="Methyltransferase small" evidence="1">
    <location>
        <begin position="139"/>
        <end position="248"/>
    </location>
</feature>
<dbReference type="AlphaFoldDB" id="A0A1F5E6Z0"/>